<dbReference type="InterPro" id="IPR017969">
    <property type="entry name" value="Heavy-metal-associated_CS"/>
</dbReference>
<dbReference type="Pfam" id="PF00403">
    <property type="entry name" value="HMA"/>
    <property type="match status" value="1"/>
</dbReference>
<name>A0ABQ4G7W7_9ACTN</name>
<keyword evidence="4" id="KW-1185">Reference proteome</keyword>
<dbReference type="InterPro" id="IPR006121">
    <property type="entry name" value="HMA_dom"/>
</dbReference>
<dbReference type="PROSITE" id="PS01047">
    <property type="entry name" value="HMA_1"/>
    <property type="match status" value="1"/>
</dbReference>
<sequence length="65" mass="6621">MVRVIGMSCGSCASSVSAALGDLQGVRRVRVDLTTGEVTVTSEGSVTDNALRTAIESAGYTMDPA</sequence>
<dbReference type="EMBL" id="BOOC01000035">
    <property type="protein sequence ID" value="GIH43150.1"/>
    <property type="molecule type" value="Genomic_DNA"/>
</dbReference>
<keyword evidence="1" id="KW-0479">Metal-binding</keyword>
<evidence type="ECO:0000259" key="2">
    <source>
        <dbReference type="PROSITE" id="PS50846"/>
    </source>
</evidence>
<dbReference type="Gene3D" id="3.30.70.100">
    <property type="match status" value="1"/>
</dbReference>
<protein>
    <recommendedName>
        <fullName evidence="2">HMA domain-containing protein</fullName>
    </recommendedName>
</protein>
<reference evidence="3 4" key="1">
    <citation type="submission" date="2021-01" db="EMBL/GenBank/DDBJ databases">
        <title>Whole genome shotgun sequence of Microbispora corallina NBRC 16416.</title>
        <authorList>
            <person name="Komaki H."/>
            <person name="Tamura T."/>
        </authorList>
    </citation>
    <scope>NUCLEOTIDE SEQUENCE [LARGE SCALE GENOMIC DNA]</scope>
    <source>
        <strain evidence="3 4">NBRC 16416</strain>
    </source>
</reference>
<accession>A0ABQ4G7W7</accession>
<feature type="domain" description="HMA" evidence="2">
    <location>
        <begin position="1"/>
        <end position="63"/>
    </location>
</feature>
<dbReference type="Proteomes" id="UP000603904">
    <property type="component" value="Unassembled WGS sequence"/>
</dbReference>
<proteinExistence type="predicted"/>
<comment type="caution">
    <text evidence="3">The sequence shown here is derived from an EMBL/GenBank/DDBJ whole genome shotgun (WGS) entry which is preliminary data.</text>
</comment>
<organism evidence="3 4">
    <name type="scientific">Microbispora corallina</name>
    <dbReference type="NCBI Taxonomy" id="83302"/>
    <lineage>
        <taxon>Bacteria</taxon>
        <taxon>Bacillati</taxon>
        <taxon>Actinomycetota</taxon>
        <taxon>Actinomycetes</taxon>
        <taxon>Streptosporangiales</taxon>
        <taxon>Streptosporangiaceae</taxon>
        <taxon>Microbispora</taxon>
    </lineage>
</organism>
<dbReference type="PROSITE" id="PS50846">
    <property type="entry name" value="HMA_2"/>
    <property type="match status" value="1"/>
</dbReference>
<evidence type="ECO:0000256" key="1">
    <source>
        <dbReference type="ARBA" id="ARBA00022723"/>
    </source>
</evidence>
<dbReference type="InterPro" id="IPR036163">
    <property type="entry name" value="HMA_dom_sf"/>
</dbReference>
<dbReference type="SUPFAM" id="SSF55008">
    <property type="entry name" value="HMA, heavy metal-associated domain"/>
    <property type="match status" value="1"/>
</dbReference>
<gene>
    <name evidence="3" type="ORF">Mco01_61500</name>
</gene>
<evidence type="ECO:0000313" key="4">
    <source>
        <dbReference type="Proteomes" id="UP000603904"/>
    </source>
</evidence>
<dbReference type="CDD" id="cd00371">
    <property type="entry name" value="HMA"/>
    <property type="match status" value="1"/>
</dbReference>
<evidence type="ECO:0000313" key="3">
    <source>
        <dbReference type="EMBL" id="GIH43150.1"/>
    </source>
</evidence>